<evidence type="ECO:0000256" key="3">
    <source>
        <dbReference type="PROSITE-ProRule" id="PRU00169"/>
    </source>
</evidence>
<sequence length="216" mass="24120">MEMIKVLLADDHQIMLDGLKAIIAKDRSLKVVGTACNGLEVLEYLKKEPVDVLLLDLQMPGMDGLETTLHVKKSFPNVKVVMLTTNDEGSIIMSLFKVGATGYLLKNASKEYLIQGIKDAHAGKRVLSSHLTEKMIESLTEEPKIKEGTIPKITKREIEVIKLIAQEYTTQEIADTLFVSTNTVATHKRNLFVKMEVKNSVGMVKKALEWGLLDQR</sequence>
<dbReference type="Proteomes" id="UP000245667">
    <property type="component" value="Unassembled WGS sequence"/>
</dbReference>
<keyword evidence="9" id="KW-1185">Reference proteome</keyword>
<accession>A0A316DW37</accession>
<dbReference type="SUPFAM" id="SSF52172">
    <property type="entry name" value="CheY-like"/>
    <property type="match status" value="1"/>
</dbReference>
<organism evidence="7 8">
    <name type="scientific">Maribacter polysiphoniae</name>
    <dbReference type="NCBI Taxonomy" id="429344"/>
    <lineage>
        <taxon>Bacteria</taxon>
        <taxon>Pseudomonadati</taxon>
        <taxon>Bacteroidota</taxon>
        <taxon>Flavobacteriia</taxon>
        <taxon>Flavobacteriales</taxon>
        <taxon>Flavobacteriaceae</taxon>
        <taxon>Maribacter</taxon>
    </lineage>
</organism>
<evidence type="ECO:0000256" key="1">
    <source>
        <dbReference type="ARBA" id="ARBA00022553"/>
    </source>
</evidence>
<dbReference type="GO" id="GO:0000160">
    <property type="term" value="P:phosphorelay signal transduction system"/>
    <property type="evidence" value="ECO:0007669"/>
    <property type="project" value="InterPro"/>
</dbReference>
<dbReference type="EMBL" id="QGGQ01000011">
    <property type="protein sequence ID" value="PWK21562.1"/>
    <property type="molecule type" value="Genomic_DNA"/>
</dbReference>
<evidence type="ECO:0000313" key="6">
    <source>
        <dbReference type="EMBL" id="MBD1262177.1"/>
    </source>
</evidence>
<dbReference type="AlphaFoldDB" id="A0A316DW37"/>
<dbReference type="Proteomes" id="UP000651837">
    <property type="component" value="Unassembled WGS sequence"/>
</dbReference>
<evidence type="ECO:0000313" key="8">
    <source>
        <dbReference type="Proteomes" id="UP000245667"/>
    </source>
</evidence>
<dbReference type="GO" id="GO:0006355">
    <property type="term" value="P:regulation of DNA-templated transcription"/>
    <property type="evidence" value="ECO:0007669"/>
    <property type="project" value="InterPro"/>
</dbReference>
<dbReference type="InterPro" id="IPR000792">
    <property type="entry name" value="Tscrpt_reg_LuxR_C"/>
</dbReference>
<evidence type="ECO:0000313" key="7">
    <source>
        <dbReference type="EMBL" id="PWK21562.1"/>
    </source>
</evidence>
<dbReference type="PANTHER" id="PTHR43214:SF43">
    <property type="entry name" value="TWO-COMPONENT RESPONSE REGULATOR"/>
    <property type="match status" value="1"/>
</dbReference>
<dbReference type="SUPFAM" id="SSF46894">
    <property type="entry name" value="C-terminal effector domain of the bipartite response regulators"/>
    <property type="match status" value="1"/>
</dbReference>
<name>A0A316DW37_9FLAO</name>
<proteinExistence type="predicted"/>
<dbReference type="InterPro" id="IPR039420">
    <property type="entry name" value="WalR-like"/>
</dbReference>
<evidence type="ECO:0000259" key="4">
    <source>
        <dbReference type="PROSITE" id="PS50043"/>
    </source>
</evidence>
<dbReference type="SMART" id="SM00421">
    <property type="entry name" value="HTH_LUXR"/>
    <property type="match status" value="1"/>
</dbReference>
<keyword evidence="1 3" id="KW-0597">Phosphoprotein</keyword>
<keyword evidence="2" id="KW-0238">DNA-binding</keyword>
<evidence type="ECO:0000259" key="5">
    <source>
        <dbReference type="PROSITE" id="PS50110"/>
    </source>
</evidence>
<dbReference type="CDD" id="cd06170">
    <property type="entry name" value="LuxR_C_like"/>
    <property type="match status" value="1"/>
</dbReference>
<dbReference type="OrthoDB" id="9795108at2"/>
<dbReference type="Pfam" id="PF00072">
    <property type="entry name" value="Response_reg"/>
    <property type="match status" value="1"/>
</dbReference>
<dbReference type="PANTHER" id="PTHR43214">
    <property type="entry name" value="TWO-COMPONENT RESPONSE REGULATOR"/>
    <property type="match status" value="1"/>
</dbReference>
<dbReference type="PRINTS" id="PR00038">
    <property type="entry name" value="HTHLUXR"/>
</dbReference>
<feature type="modified residue" description="4-aspartylphosphate" evidence="3">
    <location>
        <position position="56"/>
    </location>
</feature>
<dbReference type="InterPro" id="IPR001789">
    <property type="entry name" value="Sig_transdc_resp-reg_receiver"/>
</dbReference>
<feature type="domain" description="HTH luxR-type" evidence="4">
    <location>
        <begin position="146"/>
        <end position="211"/>
    </location>
</feature>
<dbReference type="PROSITE" id="PS50043">
    <property type="entry name" value="HTH_LUXR_2"/>
    <property type="match status" value="1"/>
</dbReference>
<gene>
    <name evidence="6" type="ORF">HZY62_16370</name>
    <name evidence="7" type="ORF">LX92_03713</name>
</gene>
<dbReference type="Gene3D" id="3.40.50.2300">
    <property type="match status" value="1"/>
</dbReference>
<dbReference type="RefSeq" id="WP_109653766.1">
    <property type="nucleotide sequence ID" value="NZ_CAJQNU010000052.1"/>
</dbReference>
<dbReference type="GO" id="GO:0003677">
    <property type="term" value="F:DNA binding"/>
    <property type="evidence" value="ECO:0007669"/>
    <property type="project" value="UniProtKB-KW"/>
</dbReference>
<dbReference type="Pfam" id="PF00196">
    <property type="entry name" value="GerE"/>
    <property type="match status" value="1"/>
</dbReference>
<dbReference type="CDD" id="cd17535">
    <property type="entry name" value="REC_NarL-like"/>
    <property type="match status" value="1"/>
</dbReference>
<protein>
    <submittedName>
        <fullName evidence="7">LuxR family two component transcriptional regulator</fullName>
    </submittedName>
    <submittedName>
        <fullName evidence="6">Response regulator transcription factor</fullName>
    </submittedName>
</protein>
<dbReference type="SMART" id="SM00448">
    <property type="entry name" value="REC"/>
    <property type="match status" value="1"/>
</dbReference>
<dbReference type="InterPro" id="IPR016032">
    <property type="entry name" value="Sig_transdc_resp-reg_C-effctor"/>
</dbReference>
<dbReference type="InterPro" id="IPR058245">
    <property type="entry name" value="NreC/VraR/RcsB-like_REC"/>
</dbReference>
<evidence type="ECO:0000256" key="2">
    <source>
        <dbReference type="ARBA" id="ARBA00023125"/>
    </source>
</evidence>
<feature type="domain" description="Response regulatory" evidence="5">
    <location>
        <begin position="5"/>
        <end position="121"/>
    </location>
</feature>
<dbReference type="PROSITE" id="PS50110">
    <property type="entry name" value="RESPONSE_REGULATORY"/>
    <property type="match status" value="1"/>
</dbReference>
<dbReference type="InterPro" id="IPR011006">
    <property type="entry name" value="CheY-like_superfamily"/>
</dbReference>
<dbReference type="EMBL" id="JACWLN010000009">
    <property type="protein sequence ID" value="MBD1262177.1"/>
    <property type="molecule type" value="Genomic_DNA"/>
</dbReference>
<reference evidence="6 9" key="2">
    <citation type="submission" date="2020-07" db="EMBL/GenBank/DDBJ databases">
        <title>The draft genome sequence of Maribacter polysiphoniae KCTC 22021.</title>
        <authorList>
            <person name="Mu L."/>
        </authorList>
    </citation>
    <scope>NUCLEOTIDE SEQUENCE [LARGE SCALE GENOMIC DNA]</scope>
    <source>
        <strain evidence="6 9">KCTC 22021</strain>
    </source>
</reference>
<reference evidence="7 8" key="1">
    <citation type="submission" date="2018-05" db="EMBL/GenBank/DDBJ databases">
        <title>Genomic Encyclopedia of Archaeal and Bacterial Type Strains, Phase II (KMG-II): from individual species to whole genera.</title>
        <authorList>
            <person name="Goeker M."/>
        </authorList>
    </citation>
    <scope>NUCLEOTIDE SEQUENCE [LARGE SCALE GENOMIC DNA]</scope>
    <source>
        <strain evidence="7 8">DSM 23514</strain>
    </source>
</reference>
<evidence type="ECO:0000313" key="9">
    <source>
        <dbReference type="Proteomes" id="UP000651837"/>
    </source>
</evidence>
<comment type="caution">
    <text evidence="7">The sequence shown here is derived from an EMBL/GenBank/DDBJ whole genome shotgun (WGS) entry which is preliminary data.</text>
</comment>